<protein>
    <submittedName>
        <fullName evidence="1">Uncharacterized protein</fullName>
    </submittedName>
</protein>
<sequence length="460" mass="51165">MVRVISQETYDEVVRENIEELDMTPEEAIKEAIEQFKAQDVDLSNIIKDLSLQKNTDDITCCIKRLSECAKTAEHEHATPLLNKLKAELDKDIARRVFAGKNGAYTTLLDVITSCKDEPLLLRTALKTMTSLMTGNPDLLDDAGVSLQKSLLDANHSDSQTLQLILKWIRECCIKHEINRQKIFSAGILENLKSVLSEKDASVSVVKEVCVVLRTLTLDDDIRHNYGKAHEHAAAIARQTLFTLTELLSTHKTDKIIVGEIMLTAASLIVRNEFCQEFEDAGGLQFILDVFTDYPEVEKINWQALKLLKNLAGNDDVKAHIVTSGISPLIIYAIKRLKSSEAVVTAGLACISALTLKSPSNAGVFYDCGAVSVIIDAIKTYPKSANVIQQASWAIRNMSVRNNQEAREFIAYGIEDLLNDALQFHGENLEDDIKAALRDLGLKVNLKERWTGKNRAVTNE</sequence>
<comment type="caution">
    <text evidence="1">The sequence shown here is derived from an EMBL/GenBank/DDBJ whole genome shotgun (WGS) entry which is preliminary data.</text>
</comment>
<dbReference type="EMBL" id="CM056742">
    <property type="protein sequence ID" value="KAJ8675648.1"/>
    <property type="molecule type" value="Genomic_DNA"/>
</dbReference>
<reference evidence="1" key="1">
    <citation type="submission" date="2023-04" db="EMBL/GenBank/DDBJ databases">
        <title>A chromosome-level genome assembly of the parasitoid wasp Eretmocerus hayati.</title>
        <authorList>
            <person name="Zhong Y."/>
            <person name="Liu S."/>
            <person name="Liu Y."/>
        </authorList>
    </citation>
    <scope>NUCLEOTIDE SEQUENCE</scope>
    <source>
        <strain evidence="1">ZJU_SS_LIU_2023</strain>
    </source>
</reference>
<accession>A0ACC2NXR4</accession>
<dbReference type="Proteomes" id="UP001239111">
    <property type="component" value="Chromosome 2"/>
</dbReference>
<gene>
    <name evidence="1" type="ORF">QAD02_011434</name>
</gene>
<proteinExistence type="predicted"/>
<organism evidence="1 2">
    <name type="scientific">Eretmocerus hayati</name>
    <dbReference type="NCBI Taxonomy" id="131215"/>
    <lineage>
        <taxon>Eukaryota</taxon>
        <taxon>Metazoa</taxon>
        <taxon>Ecdysozoa</taxon>
        <taxon>Arthropoda</taxon>
        <taxon>Hexapoda</taxon>
        <taxon>Insecta</taxon>
        <taxon>Pterygota</taxon>
        <taxon>Neoptera</taxon>
        <taxon>Endopterygota</taxon>
        <taxon>Hymenoptera</taxon>
        <taxon>Apocrita</taxon>
        <taxon>Proctotrupomorpha</taxon>
        <taxon>Chalcidoidea</taxon>
        <taxon>Aphelinidae</taxon>
        <taxon>Aphelininae</taxon>
        <taxon>Eretmocerus</taxon>
    </lineage>
</organism>
<evidence type="ECO:0000313" key="2">
    <source>
        <dbReference type="Proteomes" id="UP001239111"/>
    </source>
</evidence>
<name>A0ACC2NXR4_9HYME</name>
<evidence type="ECO:0000313" key="1">
    <source>
        <dbReference type="EMBL" id="KAJ8675648.1"/>
    </source>
</evidence>
<keyword evidence="2" id="KW-1185">Reference proteome</keyword>